<feature type="transmembrane region" description="Helical" evidence="12">
    <location>
        <begin position="37"/>
        <end position="58"/>
    </location>
</feature>
<protein>
    <submittedName>
        <fullName evidence="13">Cytochrome D ubiquinol oxidase, subunit II</fullName>
    </submittedName>
</protein>
<evidence type="ECO:0000256" key="9">
    <source>
        <dbReference type="ARBA" id="ARBA00022989"/>
    </source>
</evidence>
<keyword evidence="4" id="KW-1003">Cell membrane</keyword>
<comment type="caution">
    <text evidence="13">The sequence shown here is derived from an EMBL/GenBank/DDBJ whole genome shotgun (WGS) entry which is preliminary data.</text>
</comment>
<evidence type="ECO:0000256" key="10">
    <source>
        <dbReference type="ARBA" id="ARBA00023004"/>
    </source>
</evidence>
<sequence length="77" mass="8823">MEPAAVSMFPFVMPSISHPEMSLTIWDATASHNTLTIMFYAACFFVPIVLLYTIWSYIKMYGRLDAKFIEDNNSTAY</sequence>
<evidence type="ECO:0000256" key="6">
    <source>
        <dbReference type="ARBA" id="ARBA00022692"/>
    </source>
</evidence>
<keyword evidence="7" id="KW-0479">Metal-binding</keyword>
<dbReference type="Pfam" id="PF02322">
    <property type="entry name" value="Cyt_bd_oxida_II"/>
    <property type="match status" value="1"/>
</dbReference>
<dbReference type="Proteomes" id="UP000003394">
    <property type="component" value="Unassembled WGS sequence"/>
</dbReference>
<evidence type="ECO:0000256" key="3">
    <source>
        <dbReference type="ARBA" id="ARBA00022448"/>
    </source>
</evidence>
<evidence type="ECO:0000256" key="1">
    <source>
        <dbReference type="ARBA" id="ARBA00004651"/>
    </source>
</evidence>
<keyword evidence="11 12" id="KW-0472">Membrane</keyword>
<reference evidence="13 14" key="1">
    <citation type="journal article" date="2010" name="Vet. Microbiol.">
        <title>Production of haemolysins by strains of the Actinobacillus minor/porcitonsillarum complex.</title>
        <authorList>
            <person name="Arya G."/>
            <person name="Niven D.F."/>
        </authorList>
    </citation>
    <scope>NUCLEOTIDE SEQUENCE [LARGE SCALE GENOMIC DNA]</scope>
    <source>
        <strain evidence="14">strain 202</strain>
    </source>
</reference>
<dbReference type="EMBL" id="ACFT01000101">
    <property type="protein sequence ID" value="EEV25227.1"/>
    <property type="molecule type" value="Genomic_DNA"/>
</dbReference>
<evidence type="ECO:0000256" key="12">
    <source>
        <dbReference type="SAM" id="Phobius"/>
    </source>
</evidence>
<keyword evidence="6 12" id="KW-0812">Transmembrane</keyword>
<organism evidence="13 14">
    <name type="scientific">Actinobacillus minor 202</name>
    <dbReference type="NCBI Taxonomy" id="591023"/>
    <lineage>
        <taxon>Bacteria</taxon>
        <taxon>Pseudomonadati</taxon>
        <taxon>Pseudomonadota</taxon>
        <taxon>Gammaproteobacteria</taxon>
        <taxon>Pasteurellales</taxon>
        <taxon>Pasteurellaceae</taxon>
        <taxon>Actinobacillus</taxon>
    </lineage>
</organism>
<evidence type="ECO:0000256" key="4">
    <source>
        <dbReference type="ARBA" id="ARBA00022475"/>
    </source>
</evidence>
<name>A0ABM9YV19_9PAST</name>
<evidence type="ECO:0000256" key="11">
    <source>
        <dbReference type="ARBA" id="ARBA00023136"/>
    </source>
</evidence>
<keyword evidence="5" id="KW-0349">Heme</keyword>
<accession>A0ABM9YV19</accession>
<dbReference type="InterPro" id="IPR003317">
    <property type="entry name" value="Cyt-d_oxidase_su2"/>
</dbReference>
<evidence type="ECO:0000256" key="8">
    <source>
        <dbReference type="ARBA" id="ARBA00022982"/>
    </source>
</evidence>
<keyword evidence="8" id="KW-0249">Electron transport</keyword>
<comment type="similarity">
    <text evidence="2">Belongs to the cytochrome ubiquinol oxidase subunit 2 family.</text>
</comment>
<gene>
    <name evidence="13" type="ORF">AM202_03365</name>
</gene>
<keyword evidence="10" id="KW-0408">Iron</keyword>
<dbReference type="PANTHER" id="PTHR43141:SF5">
    <property type="entry name" value="CYTOCHROME BD-I UBIQUINOL OXIDASE SUBUNIT 2"/>
    <property type="match status" value="1"/>
</dbReference>
<evidence type="ECO:0000313" key="14">
    <source>
        <dbReference type="Proteomes" id="UP000003394"/>
    </source>
</evidence>
<evidence type="ECO:0000256" key="7">
    <source>
        <dbReference type="ARBA" id="ARBA00022723"/>
    </source>
</evidence>
<evidence type="ECO:0000313" key="13">
    <source>
        <dbReference type="EMBL" id="EEV25227.1"/>
    </source>
</evidence>
<evidence type="ECO:0000256" key="2">
    <source>
        <dbReference type="ARBA" id="ARBA00007543"/>
    </source>
</evidence>
<evidence type="ECO:0000256" key="5">
    <source>
        <dbReference type="ARBA" id="ARBA00022617"/>
    </source>
</evidence>
<dbReference type="PANTHER" id="PTHR43141">
    <property type="entry name" value="CYTOCHROME BD2 SUBUNIT II"/>
    <property type="match status" value="1"/>
</dbReference>
<keyword evidence="9 12" id="KW-1133">Transmembrane helix</keyword>
<keyword evidence="14" id="KW-1185">Reference proteome</keyword>
<proteinExistence type="inferred from homology"/>
<keyword evidence="3" id="KW-0813">Transport</keyword>
<comment type="subcellular location">
    <subcellularLocation>
        <location evidence="1">Cell membrane</location>
        <topology evidence="1">Multi-pass membrane protein</topology>
    </subcellularLocation>
</comment>